<reference evidence="3" key="1">
    <citation type="submission" date="2016-11" db="UniProtKB">
        <authorList>
            <consortium name="WormBaseParasite"/>
        </authorList>
    </citation>
    <scope>IDENTIFICATION</scope>
</reference>
<organism evidence="2 3">
    <name type="scientific">Macrostomum lignano</name>
    <dbReference type="NCBI Taxonomy" id="282301"/>
    <lineage>
        <taxon>Eukaryota</taxon>
        <taxon>Metazoa</taxon>
        <taxon>Spiralia</taxon>
        <taxon>Lophotrochozoa</taxon>
        <taxon>Platyhelminthes</taxon>
        <taxon>Rhabditophora</taxon>
        <taxon>Macrostomorpha</taxon>
        <taxon>Macrostomida</taxon>
        <taxon>Macrostomidae</taxon>
        <taxon>Macrostomum</taxon>
    </lineage>
</organism>
<dbReference type="Proteomes" id="UP000095280">
    <property type="component" value="Unplaced"/>
</dbReference>
<feature type="chain" id="PRO_5009319516" evidence="1">
    <location>
        <begin position="23"/>
        <end position="660"/>
    </location>
</feature>
<dbReference type="AlphaFoldDB" id="A0A1I8GLR3"/>
<protein>
    <submittedName>
        <fullName evidence="3">Fibrinogen C-terminal domain-containing protein</fullName>
    </submittedName>
</protein>
<evidence type="ECO:0000313" key="2">
    <source>
        <dbReference type="Proteomes" id="UP000095280"/>
    </source>
</evidence>
<sequence length="660" mass="73525">MELKRQLLFCCISLLQLLHCRSEHSSIGFATVALCPDVSALPSRPAKSKMLCGTACSADMDCDLFHFTRTTGLCYLGNSTCEGLRLWTNGPLRQRVRASAEPIAEQLSLKMLYRFGTHGLENAADPSKYRLWSGSATTINAQGAHFVEDSNSFLMAATPCFEGFFNVGHKFSIFVRAKHPMNIDGTYMTMRECVGNKVSQDFYTYDRNFWHDMYWPPQPKYVLTKSGNVFTRSSSVALVSSGMTYDTNGAAHYFFNGSMHPAMMASPDSSGTLTNSRFQCIELGGYLKTPRYSVRGSMSCFAMSTRLLTQAEFVQLDNWCKQPEPHNFSDVMELKRQLLFCCISLLQLLHCRSEHSSIGFATVALCPDISALPSRHAKSKMLCGTACSANMDCDLFHFTRTTGLCYLGNSTCEGLRLWTNGPCVSYKSVRPRVRASAEPIAEQLSLKMLYRFGTHGLENAADPSKYRLWSGSATTIDAQGAHFVTKLTSYLMAATPCFESVVNKGNKFSFFVRAKHPMDIDGTYVAFRQCSGNNVAHDFYTYNRNYWHQVFWPADGKYYLSKSGNVFSKSSSVALVSTGLTYDADRNVNFFFNGSMYSATLDSSKSASNLNDANFQCMQLGGFPGDAQYSVQGSMSCFALSTRLLTQAEFVQLDNWCKQV</sequence>
<proteinExistence type="predicted"/>
<evidence type="ECO:0000256" key="1">
    <source>
        <dbReference type="SAM" id="SignalP"/>
    </source>
</evidence>
<evidence type="ECO:0000313" key="3">
    <source>
        <dbReference type="WBParaSite" id="maker-uti_cns_0002425-snap-gene-0.9-mRNA-1"/>
    </source>
</evidence>
<feature type="signal peptide" evidence="1">
    <location>
        <begin position="1"/>
        <end position="22"/>
    </location>
</feature>
<keyword evidence="1" id="KW-0732">Signal</keyword>
<dbReference type="WBParaSite" id="maker-uti_cns_0002425-snap-gene-0.9-mRNA-1">
    <property type="protein sequence ID" value="maker-uti_cns_0002425-snap-gene-0.9-mRNA-1"/>
    <property type="gene ID" value="maker-uti_cns_0002425-snap-gene-0.9"/>
</dbReference>
<accession>A0A1I8GLR3</accession>
<name>A0A1I8GLR3_9PLAT</name>
<keyword evidence="2" id="KW-1185">Reference proteome</keyword>